<dbReference type="EMBL" id="LEPB01000004">
    <property type="protein sequence ID" value="RCA11135.1"/>
    <property type="molecule type" value="Genomic_DNA"/>
</dbReference>
<evidence type="ECO:0000259" key="1">
    <source>
        <dbReference type="Pfam" id="PF12645"/>
    </source>
</evidence>
<dbReference type="Proteomes" id="UP000252797">
    <property type="component" value="Unassembled WGS sequence"/>
</dbReference>
<feature type="domain" description="Helix-turn-helix conjugative transposon-like" evidence="1">
    <location>
        <begin position="14"/>
        <end position="77"/>
    </location>
</feature>
<evidence type="ECO:0000313" key="2">
    <source>
        <dbReference type="EMBL" id="RCA11135.1"/>
    </source>
</evidence>
<gene>
    <name evidence="2" type="ORF">EA71_01890</name>
</gene>
<protein>
    <recommendedName>
        <fullName evidence="1">Helix-turn-helix conjugative transposon-like domain-containing protein</fullName>
    </recommendedName>
</protein>
<dbReference type="AlphaFoldDB" id="A0A367CER9"/>
<dbReference type="InterPro" id="IPR024760">
    <property type="entry name" value="HTH_dom_conjug_TS-like"/>
</dbReference>
<organism evidence="2 3">
    <name type="scientific">Enterococcus durans</name>
    <dbReference type="NCBI Taxonomy" id="53345"/>
    <lineage>
        <taxon>Bacteria</taxon>
        <taxon>Bacillati</taxon>
        <taxon>Bacillota</taxon>
        <taxon>Bacilli</taxon>
        <taxon>Lactobacillales</taxon>
        <taxon>Enterococcaceae</taxon>
        <taxon>Enterococcus</taxon>
    </lineage>
</organism>
<name>A0A367CER9_9ENTE</name>
<dbReference type="Pfam" id="PF12645">
    <property type="entry name" value="HTH_16"/>
    <property type="match status" value="1"/>
</dbReference>
<sequence length="82" mass="9482">MYDFDNPITSMSLEIITAAVSGDSIAMTKILQHYQKYIVNLSLRNRYDNGVTNSVYIDEFLRRSLENKLIEKVLSFDVSICR</sequence>
<proteinExistence type="predicted"/>
<comment type="caution">
    <text evidence="2">The sequence shown here is derived from an EMBL/GenBank/DDBJ whole genome shotgun (WGS) entry which is preliminary data.</text>
</comment>
<dbReference type="RefSeq" id="WP_029487139.1">
    <property type="nucleotide sequence ID" value="NZ_LEPB01000004.1"/>
</dbReference>
<reference evidence="2 3" key="1">
    <citation type="submission" date="2015-06" db="EMBL/GenBank/DDBJ databases">
        <title>The Genome Sequence of Enterococcus durans 4EA1.</title>
        <authorList>
            <consortium name="The Broad Institute Genomics Platform"/>
            <consortium name="The Broad Institute Genome Sequencing Center for Infectious Disease"/>
            <person name="Earl A.M."/>
            <person name="Van Tyne D."/>
            <person name="Lebreton F."/>
            <person name="Saavedra J.T."/>
            <person name="Gilmore M.S."/>
            <person name="Manson Mcguire A."/>
            <person name="Clock S."/>
            <person name="Crupain M."/>
            <person name="Rangan U."/>
            <person name="Young S."/>
            <person name="Abouelleil A."/>
            <person name="Cao P."/>
            <person name="Chapman S.B."/>
            <person name="Griggs A."/>
            <person name="Priest M."/>
            <person name="Shea T."/>
            <person name="Wortman J."/>
            <person name="Nusbaum C."/>
            <person name="Birren B."/>
        </authorList>
    </citation>
    <scope>NUCLEOTIDE SEQUENCE [LARGE SCALE GENOMIC DNA]</scope>
    <source>
        <strain evidence="2 3">4EA1</strain>
    </source>
</reference>
<accession>A0A367CER9</accession>
<evidence type="ECO:0000313" key="3">
    <source>
        <dbReference type="Proteomes" id="UP000252797"/>
    </source>
</evidence>